<protein>
    <submittedName>
        <fullName evidence="2">Innexin</fullName>
    </submittedName>
</protein>
<evidence type="ECO:0000313" key="2">
    <source>
        <dbReference type="WBParaSite" id="ES5_v2.g17447.t1"/>
    </source>
</evidence>
<sequence>MFTIPFTDFITLFQKPKNYLEDSIDNFSSWIGSSFMLIFCTIATVGLGFGNHFECMIPKNYNEDWQRFMFSYCYVQPHFYVDSSDGILLPEIHYFPWLPYFFFGHAIAFYLPKIFWKAFSGACGIDLECILNEAKLISKSDSCQDSIKKEKISALSTYMTSTLGFSYGGFASKYFLFSSTALLFLFKKFLYVIVACSQLYVICCYIGQGNLYWGFEVLLHSLQQKAYLPSKFFPLFSFCRVPVAEDGMYIKKTVYCILGMNVVYEKLYVFAYFMLLGIIFTSFFSAVYYVILFITPLRTNFIEKLLASNQSVIFRQHVEVFTHDFLGADGFLSILLIKQNFGDEVAKDVLKELWSHTSPFSYSFKKMLNPKPKCPLSSTQKRYAPIPNDDEY</sequence>
<reference evidence="2" key="1">
    <citation type="submission" date="2022-11" db="UniProtKB">
        <authorList>
            <consortium name="WormBaseParasite"/>
        </authorList>
    </citation>
    <scope>IDENTIFICATION</scope>
</reference>
<accession>A0AC34FJE6</accession>
<organism evidence="1 2">
    <name type="scientific">Panagrolaimus sp. ES5</name>
    <dbReference type="NCBI Taxonomy" id="591445"/>
    <lineage>
        <taxon>Eukaryota</taxon>
        <taxon>Metazoa</taxon>
        <taxon>Ecdysozoa</taxon>
        <taxon>Nematoda</taxon>
        <taxon>Chromadorea</taxon>
        <taxon>Rhabditida</taxon>
        <taxon>Tylenchina</taxon>
        <taxon>Panagrolaimomorpha</taxon>
        <taxon>Panagrolaimoidea</taxon>
        <taxon>Panagrolaimidae</taxon>
        <taxon>Panagrolaimus</taxon>
    </lineage>
</organism>
<dbReference type="WBParaSite" id="ES5_v2.g17447.t1">
    <property type="protein sequence ID" value="ES5_v2.g17447.t1"/>
    <property type="gene ID" value="ES5_v2.g17447"/>
</dbReference>
<evidence type="ECO:0000313" key="1">
    <source>
        <dbReference type="Proteomes" id="UP000887579"/>
    </source>
</evidence>
<name>A0AC34FJE6_9BILA</name>
<proteinExistence type="predicted"/>
<dbReference type="Proteomes" id="UP000887579">
    <property type="component" value="Unplaced"/>
</dbReference>